<evidence type="ECO:0000256" key="1">
    <source>
        <dbReference type="SAM" id="Coils"/>
    </source>
</evidence>
<dbReference type="Proteomes" id="UP000183315">
    <property type="component" value="Unassembled WGS sequence"/>
</dbReference>
<protein>
    <submittedName>
        <fullName evidence="2">Uncharacterized protein</fullName>
    </submittedName>
</protein>
<reference evidence="3" key="1">
    <citation type="submission" date="2016-10" db="EMBL/GenBank/DDBJ databases">
        <authorList>
            <person name="Varghese N."/>
        </authorList>
    </citation>
    <scope>NUCLEOTIDE SEQUENCE [LARGE SCALE GENOMIC DNA]</scope>
    <source>
        <strain evidence="3">DSM 24868</strain>
    </source>
</reference>
<dbReference type="STRING" id="1043493.SAMN05421637_1983"/>
<keyword evidence="1" id="KW-0175">Coiled coil</keyword>
<dbReference type="EMBL" id="FNZI01000004">
    <property type="protein sequence ID" value="SEJ48875.1"/>
    <property type="molecule type" value="Genomic_DNA"/>
</dbReference>
<evidence type="ECO:0000313" key="3">
    <source>
        <dbReference type="Proteomes" id="UP000183315"/>
    </source>
</evidence>
<dbReference type="AlphaFoldDB" id="A0A1H6ZJ73"/>
<name>A0A1H6ZJ73_9MICO</name>
<proteinExistence type="predicted"/>
<sequence>MDVVARIDFLRHVDAVGEAAASTCSLSQLAPHDQQAMGLNFAVLADLDARSRALGRLPADQVLKVSDHGGPHGALAGPSNEAPVGSIAPRRYELSAGADAVAVMIRLGVTHARFGVDPAVTAAIDYTAWLRRLGIVLDGEALTGWGPWPNATTSDLHAVLSDPAEAASDPAVSELRALVAEKSAQLARYEERIDRIYDAVGVAPGTPATEMPSRARLKAEPQGNRDGRIARGGAHAADAVSGLDAPAPVRRAPAPEQGRAARIRAFARSGALARLERLRATHQGERCVIIADGVGLTDADLDALSSETTFATDHFVPQSELVGMAPTYICTSTPSAVGRAAKRGATVFAPFLAQGDHTGDPHCVTRVLLAQRSVRIDAQGSVNLNVAEPLRHGHTDAVTMALPLARFMGFSEVVLIGCEADGEILGSVHESPGSALSLMVTALERDGIRTIVGHAGEGLRSMRPRQRGSVASR</sequence>
<evidence type="ECO:0000313" key="2">
    <source>
        <dbReference type="EMBL" id="SEJ48875.1"/>
    </source>
</evidence>
<keyword evidence="3" id="KW-1185">Reference proteome</keyword>
<gene>
    <name evidence="2" type="ORF">SAMN05421637_1983</name>
</gene>
<organism evidence="2 3">
    <name type="scientific">Demequina mangrovi</name>
    <dbReference type="NCBI Taxonomy" id="1043493"/>
    <lineage>
        <taxon>Bacteria</taxon>
        <taxon>Bacillati</taxon>
        <taxon>Actinomycetota</taxon>
        <taxon>Actinomycetes</taxon>
        <taxon>Micrococcales</taxon>
        <taxon>Demequinaceae</taxon>
        <taxon>Demequina</taxon>
    </lineage>
</organism>
<accession>A0A1H6ZJ73</accession>
<feature type="coiled-coil region" evidence="1">
    <location>
        <begin position="172"/>
        <end position="199"/>
    </location>
</feature>